<dbReference type="InterPro" id="IPR016454">
    <property type="entry name" value="Cysteine_dSase"/>
</dbReference>
<comment type="similarity">
    <text evidence="2">Belongs to the class-V pyridoxal-phosphate-dependent aminotransferase family. NifS/IscS subfamily.</text>
</comment>
<dbReference type="InterPro" id="IPR020578">
    <property type="entry name" value="Aminotrans_V_PyrdxlP_BS"/>
</dbReference>
<dbReference type="InterPro" id="IPR015422">
    <property type="entry name" value="PyrdxlP-dep_Trfase_small"/>
</dbReference>
<dbReference type="SUPFAM" id="SSF53383">
    <property type="entry name" value="PLP-dependent transferases"/>
    <property type="match status" value="1"/>
</dbReference>
<comment type="catalytic activity">
    <reaction evidence="9">
        <text>(sulfur carrier)-H + L-cysteine = (sulfur carrier)-SH + L-alanine</text>
        <dbReference type="Rhea" id="RHEA:43892"/>
        <dbReference type="Rhea" id="RHEA-COMP:14737"/>
        <dbReference type="Rhea" id="RHEA-COMP:14739"/>
        <dbReference type="ChEBI" id="CHEBI:29917"/>
        <dbReference type="ChEBI" id="CHEBI:35235"/>
        <dbReference type="ChEBI" id="CHEBI:57972"/>
        <dbReference type="ChEBI" id="CHEBI:64428"/>
        <dbReference type="EC" id="2.8.1.7"/>
    </reaction>
</comment>
<dbReference type="GO" id="GO:0046872">
    <property type="term" value="F:metal ion binding"/>
    <property type="evidence" value="ECO:0007669"/>
    <property type="project" value="UniProtKB-KW"/>
</dbReference>
<keyword evidence="8" id="KW-0411">Iron-sulfur</keyword>
<evidence type="ECO:0000313" key="13">
    <source>
        <dbReference type="Proteomes" id="UP000319010"/>
    </source>
</evidence>
<dbReference type="PANTHER" id="PTHR11601:SF34">
    <property type="entry name" value="CYSTEINE DESULFURASE"/>
    <property type="match status" value="1"/>
</dbReference>
<gene>
    <name evidence="12" type="ORF">FK256_03235</name>
</gene>
<evidence type="ECO:0000256" key="4">
    <source>
        <dbReference type="ARBA" id="ARBA00022679"/>
    </source>
</evidence>
<comment type="caution">
    <text evidence="12">The sequence shown here is derived from an EMBL/GenBank/DDBJ whole genome shotgun (WGS) entry which is preliminary data.</text>
</comment>
<dbReference type="GO" id="GO:0031071">
    <property type="term" value="F:cysteine desulfurase activity"/>
    <property type="evidence" value="ECO:0007669"/>
    <property type="project" value="UniProtKB-EC"/>
</dbReference>
<organism evidence="12 13">
    <name type="scientific">Actinomyces johnsonii</name>
    <dbReference type="NCBI Taxonomy" id="544581"/>
    <lineage>
        <taxon>Bacteria</taxon>
        <taxon>Bacillati</taxon>
        <taxon>Actinomycetota</taxon>
        <taxon>Actinomycetes</taxon>
        <taxon>Actinomycetales</taxon>
        <taxon>Actinomycetaceae</taxon>
        <taxon>Actinomyces</taxon>
    </lineage>
</organism>
<evidence type="ECO:0000256" key="10">
    <source>
        <dbReference type="RuleBase" id="RU004504"/>
    </source>
</evidence>
<evidence type="ECO:0000256" key="6">
    <source>
        <dbReference type="ARBA" id="ARBA00022898"/>
    </source>
</evidence>
<accession>A0A508A279</accession>
<evidence type="ECO:0000256" key="8">
    <source>
        <dbReference type="ARBA" id="ARBA00023014"/>
    </source>
</evidence>
<keyword evidence="7" id="KW-0408">Iron</keyword>
<keyword evidence="4" id="KW-0808">Transferase</keyword>
<dbReference type="Pfam" id="PF00266">
    <property type="entry name" value="Aminotran_5"/>
    <property type="match status" value="1"/>
</dbReference>
<dbReference type="InterPro" id="IPR015421">
    <property type="entry name" value="PyrdxlP-dep_Trfase_major"/>
</dbReference>
<evidence type="ECO:0000259" key="11">
    <source>
        <dbReference type="Pfam" id="PF00266"/>
    </source>
</evidence>
<feature type="domain" description="Aminotransferase class V" evidence="11">
    <location>
        <begin position="6"/>
        <end position="386"/>
    </location>
</feature>
<protein>
    <recommendedName>
        <fullName evidence="3">cysteine desulfurase</fullName>
        <ecNumber evidence="3">2.8.1.7</ecNumber>
    </recommendedName>
</protein>
<evidence type="ECO:0000256" key="1">
    <source>
        <dbReference type="ARBA" id="ARBA00001933"/>
    </source>
</evidence>
<sequence length="412" mass="42043">MPARAYLDHAASSPIRPQVAEQMAQDLAEGLGGWANPSSQHASGRRVAGLLAQARARIAQALGVNAHEVVLTSGGTEASALVIAGRARAVPGGRLVVSPIEHPAVLESARTAAEQLGADVSVLEVDGAGRVVLGSVAAALAPSDQDSAAPVSLVSVMAANNETGVVQDMAAVVGEVRRATGVERPGRPGYVPVHSDVVAALGKTAVDFHGWGLDVMSLSGHKLGAPVGVGALVVRRDLELRPVTGGGGQERGIRSGTQDVVGARALALAVELAVGEREAEAARLGALRDRLLRAVAALDGVHVTLPAGVAHLPSTAHLWFEDAQAEALLMALDMAGIDASAGSACHAGVAQPSHVMLAMGFEEGPARSTLRCSLGRETSPDDVERLLSALPAALEGARRAWKATHKTAGEHF</sequence>
<keyword evidence="5" id="KW-0479">Metal-binding</keyword>
<evidence type="ECO:0000313" key="12">
    <source>
        <dbReference type="EMBL" id="TQD44076.1"/>
    </source>
</evidence>
<dbReference type="Gene3D" id="3.40.640.10">
    <property type="entry name" value="Type I PLP-dependent aspartate aminotransferase-like (Major domain)"/>
    <property type="match status" value="1"/>
</dbReference>
<proteinExistence type="inferred from homology"/>
<dbReference type="Gene3D" id="1.10.260.50">
    <property type="match status" value="1"/>
</dbReference>
<reference evidence="12 13" key="1">
    <citation type="submission" date="2019-06" db="EMBL/GenBank/DDBJ databases">
        <title>Draft genome sequence of Actinomyces johnsonii CCUG 34287T.</title>
        <authorList>
            <person name="Salva-Serra F."/>
            <person name="Cardew S."/>
            <person name="Moore E."/>
        </authorList>
    </citation>
    <scope>NUCLEOTIDE SEQUENCE [LARGE SCALE GENOMIC DNA]</scope>
    <source>
        <strain evidence="12 13">CCUG 34287</strain>
    </source>
</reference>
<evidence type="ECO:0000256" key="5">
    <source>
        <dbReference type="ARBA" id="ARBA00022723"/>
    </source>
</evidence>
<dbReference type="EC" id="2.8.1.7" evidence="3"/>
<evidence type="ECO:0000256" key="7">
    <source>
        <dbReference type="ARBA" id="ARBA00023004"/>
    </source>
</evidence>
<dbReference type="AlphaFoldDB" id="A0A508A279"/>
<dbReference type="InterPro" id="IPR000192">
    <property type="entry name" value="Aminotrans_V_dom"/>
</dbReference>
<keyword evidence="6" id="KW-0663">Pyridoxal phosphate</keyword>
<evidence type="ECO:0000256" key="3">
    <source>
        <dbReference type="ARBA" id="ARBA00012239"/>
    </source>
</evidence>
<dbReference type="InterPro" id="IPR015424">
    <property type="entry name" value="PyrdxlP-dep_Trfase"/>
</dbReference>
<dbReference type="GO" id="GO:0051536">
    <property type="term" value="F:iron-sulfur cluster binding"/>
    <property type="evidence" value="ECO:0007669"/>
    <property type="project" value="UniProtKB-KW"/>
</dbReference>
<dbReference type="RefSeq" id="WP_141423700.1">
    <property type="nucleotide sequence ID" value="NZ_JASPFB010000003.1"/>
</dbReference>
<dbReference type="PIRSF" id="PIRSF005572">
    <property type="entry name" value="NifS"/>
    <property type="match status" value="1"/>
</dbReference>
<dbReference type="PROSITE" id="PS00595">
    <property type="entry name" value="AA_TRANSFER_CLASS_5"/>
    <property type="match status" value="1"/>
</dbReference>
<dbReference type="EMBL" id="VICB01000004">
    <property type="protein sequence ID" value="TQD44076.1"/>
    <property type="molecule type" value="Genomic_DNA"/>
</dbReference>
<dbReference type="Proteomes" id="UP000319010">
    <property type="component" value="Unassembled WGS sequence"/>
</dbReference>
<comment type="cofactor">
    <cofactor evidence="1 10">
        <name>pyridoxal 5'-phosphate</name>
        <dbReference type="ChEBI" id="CHEBI:597326"/>
    </cofactor>
</comment>
<evidence type="ECO:0000256" key="2">
    <source>
        <dbReference type="ARBA" id="ARBA00006490"/>
    </source>
</evidence>
<dbReference type="Gene3D" id="3.90.1150.10">
    <property type="entry name" value="Aspartate Aminotransferase, domain 1"/>
    <property type="match status" value="1"/>
</dbReference>
<evidence type="ECO:0000256" key="9">
    <source>
        <dbReference type="ARBA" id="ARBA00050776"/>
    </source>
</evidence>
<dbReference type="PANTHER" id="PTHR11601">
    <property type="entry name" value="CYSTEINE DESULFURYLASE FAMILY MEMBER"/>
    <property type="match status" value="1"/>
</dbReference>
<name>A0A508A279_9ACTO</name>